<dbReference type="InterPro" id="IPR042217">
    <property type="entry name" value="T4SS_VirB10/TrbI"/>
</dbReference>
<dbReference type="RefSeq" id="WP_339969900.1">
    <property type="nucleotide sequence ID" value="NZ_JBBHJY010000013.1"/>
</dbReference>
<reference evidence="7 8" key="1">
    <citation type="submission" date="2024-03" db="EMBL/GenBank/DDBJ databases">
        <authorList>
            <person name="Jo J.-H."/>
        </authorList>
    </citation>
    <scope>NUCLEOTIDE SEQUENCE [LARGE SCALE GENOMIC DNA]</scope>
    <source>
        <strain evidence="7 8">AS3R-12</strain>
    </source>
</reference>
<evidence type="ECO:0000256" key="4">
    <source>
        <dbReference type="ARBA" id="ARBA00022989"/>
    </source>
</evidence>
<evidence type="ECO:0000256" key="5">
    <source>
        <dbReference type="ARBA" id="ARBA00023136"/>
    </source>
</evidence>
<name>A0ABU8SFQ1_9SPHN</name>
<keyword evidence="8" id="KW-1185">Reference proteome</keyword>
<sequence>MTEQASMNPREEMPSREIRPGIALPREMIPSWLIVALAVVLGIALILYIEANREARQNEGILAGKEAVKLPSPPPPLIVPPALPPAQAVVIGPAPVPVAAVPLPPAIVRVRDRDQPRIEWPAPMLPPQERPRGAEPALVADFTSGSGVAVNGAAGADAAGADDAVRATLIRNRASIIPQGAIIAAVLETPLNSDRPGLARAIVSQDSRGFDGSRVLIPRGSRLIGEFKAETGPGLRRILVTWTRLIRPDGVAIRIGSPVTDAMGGAGVPGSVNTHFAARFASAVLQSALMLGVNAASQWQNNGSSIYVGVPGQMAQVGQDLIPDTKRPPTVKVREGAQIAVLVARDLDFGGTPAVR</sequence>
<dbReference type="EMBL" id="JBBHJY010000013">
    <property type="protein sequence ID" value="MEJ6012068.1"/>
    <property type="molecule type" value="Genomic_DNA"/>
</dbReference>
<gene>
    <name evidence="7" type="ORF">WG900_19355</name>
</gene>
<dbReference type="InterPro" id="IPR005498">
    <property type="entry name" value="T4SS_VirB10/TraB/TrbI"/>
</dbReference>
<dbReference type="CDD" id="cd16429">
    <property type="entry name" value="VirB10"/>
    <property type="match status" value="1"/>
</dbReference>
<dbReference type="Gene3D" id="2.40.128.260">
    <property type="entry name" value="Type IV secretion system, VirB10/TraB/TrbI"/>
    <property type="match status" value="1"/>
</dbReference>
<comment type="caution">
    <text evidence="7">The sequence shown here is derived from an EMBL/GenBank/DDBJ whole genome shotgun (WGS) entry which is preliminary data.</text>
</comment>
<dbReference type="Proteomes" id="UP001379235">
    <property type="component" value="Unassembled WGS sequence"/>
</dbReference>
<keyword evidence="3 6" id="KW-0812">Transmembrane</keyword>
<organism evidence="7 8">
    <name type="scientific">Novosphingobium aquae</name>
    <dbReference type="NCBI Taxonomy" id="3133435"/>
    <lineage>
        <taxon>Bacteria</taxon>
        <taxon>Pseudomonadati</taxon>
        <taxon>Pseudomonadota</taxon>
        <taxon>Alphaproteobacteria</taxon>
        <taxon>Sphingomonadales</taxon>
        <taxon>Sphingomonadaceae</taxon>
        <taxon>Novosphingobium</taxon>
    </lineage>
</organism>
<keyword evidence="5 6" id="KW-0472">Membrane</keyword>
<evidence type="ECO:0000256" key="1">
    <source>
        <dbReference type="ARBA" id="ARBA00004167"/>
    </source>
</evidence>
<comment type="similarity">
    <text evidence="2">Belongs to the TrbI/VirB10 family.</text>
</comment>
<comment type="subcellular location">
    <subcellularLocation>
        <location evidence="1">Membrane</location>
        <topology evidence="1">Single-pass membrane protein</topology>
    </subcellularLocation>
</comment>
<evidence type="ECO:0000256" key="6">
    <source>
        <dbReference type="SAM" id="Phobius"/>
    </source>
</evidence>
<evidence type="ECO:0000313" key="7">
    <source>
        <dbReference type="EMBL" id="MEJ6012068.1"/>
    </source>
</evidence>
<evidence type="ECO:0000313" key="8">
    <source>
        <dbReference type="Proteomes" id="UP001379235"/>
    </source>
</evidence>
<dbReference type="Pfam" id="PF03743">
    <property type="entry name" value="TrbI"/>
    <property type="match status" value="1"/>
</dbReference>
<feature type="transmembrane region" description="Helical" evidence="6">
    <location>
        <begin position="29"/>
        <end position="49"/>
    </location>
</feature>
<protein>
    <submittedName>
        <fullName evidence="7">TrbI/VirB10 family protein</fullName>
    </submittedName>
</protein>
<keyword evidence="4 6" id="KW-1133">Transmembrane helix</keyword>
<evidence type="ECO:0000256" key="2">
    <source>
        <dbReference type="ARBA" id="ARBA00010265"/>
    </source>
</evidence>
<accession>A0ABU8SFQ1</accession>
<evidence type="ECO:0000256" key="3">
    <source>
        <dbReference type="ARBA" id="ARBA00022692"/>
    </source>
</evidence>
<proteinExistence type="inferred from homology"/>